<keyword evidence="2" id="KW-0597">Phosphoprotein</keyword>
<dbReference type="OrthoDB" id="4726421at2"/>
<proteinExistence type="predicted"/>
<dbReference type="Gene3D" id="6.10.140.1830">
    <property type="match status" value="1"/>
</dbReference>
<dbReference type="RefSeq" id="WP_004561359.1">
    <property type="nucleotide sequence ID" value="NZ_AOUO01000707.1"/>
</dbReference>
<evidence type="ECO:0000256" key="5">
    <source>
        <dbReference type="ARBA" id="ARBA00023315"/>
    </source>
</evidence>
<dbReference type="Gene3D" id="3.40.50.720">
    <property type="entry name" value="NAD(P)-binding Rossmann-like Domain"/>
    <property type="match status" value="1"/>
</dbReference>
<dbReference type="InterPro" id="IPR001227">
    <property type="entry name" value="Ac_transferase_dom_sf"/>
</dbReference>
<dbReference type="GO" id="GO:0031177">
    <property type="term" value="F:phosphopantetheine binding"/>
    <property type="evidence" value="ECO:0007669"/>
    <property type="project" value="InterPro"/>
</dbReference>
<evidence type="ECO:0000256" key="4">
    <source>
        <dbReference type="ARBA" id="ARBA00022737"/>
    </source>
</evidence>
<dbReference type="PANTHER" id="PTHR43775">
    <property type="entry name" value="FATTY ACID SYNTHASE"/>
    <property type="match status" value="1"/>
</dbReference>
<dbReference type="InterPro" id="IPR020806">
    <property type="entry name" value="PKS_PP-bd"/>
</dbReference>
<comment type="caution">
    <text evidence="7">The sequence shown here is derived from an EMBL/GenBank/DDBJ whole genome shotgun (WGS) entry which is preliminary data.</text>
</comment>
<dbReference type="InterPro" id="IPR041618">
    <property type="entry name" value="PKS_DE"/>
</dbReference>
<dbReference type="CDD" id="cd08952">
    <property type="entry name" value="KR_1_SDR_x"/>
    <property type="match status" value="1"/>
</dbReference>
<evidence type="ECO:0000256" key="1">
    <source>
        <dbReference type="ARBA" id="ARBA00022450"/>
    </source>
</evidence>
<accession>R1HJR0</accession>
<dbReference type="InterPro" id="IPR036291">
    <property type="entry name" value="NAD(P)-bd_dom_sf"/>
</dbReference>
<feature type="domain" description="Carrier" evidence="6">
    <location>
        <begin position="896"/>
        <end position="971"/>
    </location>
</feature>
<dbReference type="PANTHER" id="PTHR43775:SF51">
    <property type="entry name" value="INACTIVE PHENOLPHTHIOCEROL SYNTHESIS POLYKETIDE SYNTHASE TYPE I PKS1-RELATED"/>
    <property type="match status" value="1"/>
</dbReference>
<dbReference type="InterPro" id="IPR057326">
    <property type="entry name" value="KR_dom"/>
</dbReference>
<dbReference type="InterPro" id="IPR013968">
    <property type="entry name" value="PKS_KR"/>
</dbReference>
<keyword evidence="8" id="KW-1185">Reference proteome</keyword>
<dbReference type="SMART" id="SM00823">
    <property type="entry name" value="PKS_PP"/>
    <property type="match status" value="1"/>
</dbReference>
<dbReference type="InterPro" id="IPR016035">
    <property type="entry name" value="Acyl_Trfase/lysoPLipase"/>
</dbReference>
<dbReference type="Proteomes" id="UP000014139">
    <property type="component" value="Unassembled WGS sequence"/>
</dbReference>
<keyword evidence="4" id="KW-0677">Repeat</keyword>
<dbReference type="SMART" id="SM00822">
    <property type="entry name" value="PKS_KR"/>
    <property type="match status" value="1"/>
</dbReference>
<organism evidence="7 8">
    <name type="scientific">Amycolatopsis vancoresmycina DSM 44592</name>
    <dbReference type="NCBI Taxonomy" id="1292037"/>
    <lineage>
        <taxon>Bacteria</taxon>
        <taxon>Bacillati</taxon>
        <taxon>Actinomycetota</taxon>
        <taxon>Actinomycetes</taxon>
        <taxon>Pseudonocardiales</taxon>
        <taxon>Pseudonocardiaceae</taxon>
        <taxon>Amycolatopsis</taxon>
    </lineage>
</organism>
<dbReference type="Gene3D" id="1.10.1200.10">
    <property type="entry name" value="ACP-like"/>
    <property type="match status" value="1"/>
</dbReference>
<dbReference type="InterPro" id="IPR050091">
    <property type="entry name" value="PKS_NRPS_Biosynth_Enz"/>
</dbReference>
<reference evidence="7 8" key="1">
    <citation type="submission" date="2013-02" db="EMBL/GenBank/DDBJ databases">
        <title>Draft genome sequence of Amycolatopsis vancoresmycina strain DSM 44592T.</title>
        <authorList>
            <person name="Kumar S."/>
            <person name="Kaur N."/>
            <person name="Kaur C."/>
            <person name="Raghava G.P.S."/>
            <person name="Mayilraj S."/>
        </authorList>
    </citation>
    <scope>NUCLEOTIDE SEQUENCE [LARGE SCALE GENOMIC DNA]</scope>
    <source>
        <strain evidence="7 8">DSM 44592</strain>
    </source>
</reference>
<dbReference type="SMART" id="SM00827">
    <property type="entry name" value="PKS_AT"/>
    <property type="match status" value="1"/>
</dbReference>
<dbReference type="InterPro" id="IPR009081">
    <property type="entry name" value="PP-bd_ACP"/>
</dbReference>
<dbReference type="SUPFAM" id="SSF51735">
    <property type="entry name" value="NAD(P)-binding Rossmann-fold domains"/>
    <property type="match status" value="2"/>
</dbReference>
<dbReference type="EMBL" id="AOUO01000707">
    <property type="protein sequence ID" value="EOD60581.1"/>
    <property type="molecule type" value="Genomic_DNA"/>
</dbReference>
<dbReference type="InterPro" id="IPR016036">
    <property type="entry name" value="Malonyl_transacylase_ACP-bd"/>
</dbReference>
<dbReference type="PROSITE" id="PS50075">
    <property type="entry name" value="CARRIER"/>
    <property type="match status" value="1"/>
</dbReference>
<evidence type="ECO:0000313" key="8">
    <source>
        <dbReference type="Proteomes" id="UP000014139"/>
    </source>
</evidence>
<evidence type="ECO:0000256" key="3">
    <source>
        <dbReference type="ARBA" id="ARBA00022679"/>
    </source>
</evidence>
<dbReference type="Gene3D" id="3.40.366.10">
    <property type="entry name" value="Malonyl-Coenzyme A Acyl Carrier Protein, domain 2"/>
    <property type="match status" value="1"/>
</dbReference>
<dbReference type="GO" id="GO:0006633">
    <property type="term" value="P:fatty acid biosynthetic process"/>
    <property type="evidence" value="ECO:0007669"/>
    <property type="project" value="TreeGrafter"/>
</dbReference>
<protein>
    <submittedName>
        <fullName evidence="7">Beta-ketoacyl synthase</fullName>
    </submittedName>
</protein>
<evidence type="ECO:0000259" key="6">
    <source>
        <dbReference type="PROSITE" id="PS50075"/>
    </source>
</evidence>
<dbReference type="SUPFAM" id="SSF52151">
    <property type="entry name" value="FabD/lysophospholipase-like"/>
    <property type="match status" value="1"/>
</dbReference>
<name>R1HJR0_9PSEU</name>
<evidence type="ECO:0000313" key="7">
    <source>
        <dbReference type="EMBL" id="EOD60581.1"/>
    </source>
</evidence>
<dbReference type="FunFam" id="1.10.1200.10:FF:000007">
    <property type="entry name" value="Probable polyketide synthase pks17"/>
    <property type="match status" value="1"/>
</dbReference>
<dbReference type="Pfam" id="PF08659">
    <property type="entry name" value="KR"/>
    <property type="match status" value="1"/>
</dbReference>
<keyword evidence="5" id="KW-0012">Acyltransferase</keyword>
<dbReference type="AlphaFoldDB" id="R1HJR0"/>
<dbReference type="SUPFAM" id="SSF47336">
    <property type="entry name" value="ACP-like"/>
    <property type="match status" value="1"/>
</dbReference>
<dbReference type="Pfam" id="PF00550">
    <property type="entry name" value="PP-binding"/>
    <property type="match status" value="1"/>
</dbReference>
<dbReference type="GO" id="GO:0004312">
    <property type="term" value="F:fatty acid synthase activity"/>
    <property type="evidence" value="ECO:0007669"/>
    <property type="project" value="TreeGrafter"/>
</dbReference>
<dbReference type="Pfam" id="PF18369">
    <property type="entry name" value="PKS_DE"/>
    <property type="match status" value="1"/>
</dbReference>
<dbReference type="Pfam" id="PF00698">
    <property type="entry name" value="Acyl_transf_1"/>
    <property type="match status" value="1"/>
</dbReference>
<sequence length="1042" mass="108618">SAAEVGRTLATGRAALAHRAVVVGDRDQLLAGLADLDDAVCGTAVPGGRLAVLFTGQGAQRAGMGRELYDRYPVFADAFDAVCAEFDGLLDAPLREVVFDGGDRLDRTGYTQPALFAVEVALHRLVTAWGVYPDFVAGHSIGELVAAHVAGVLTLPDACRLVAARASLMQALPAEGAMVSIAAPESAVTLTEGVSIAAVNGPESVVISGEEAAVLAIAAEFAERGVKTKRLTVSHAFHSPLMDPMLEDFRAVAETLTYHPAKIPVLSNVSGALAEPFTGEYWVRHVREAVRFADGVETLKAAGVSVFLELGPDGVLSAMVGGATAVPALRRDRSEERALLTALSTVHVHGVDVDWAAFYPPARPVDLPTYPFRRQRFWPEPAPAAPMSEVDTEFWKAVEGEDLDSLGSLLGLDGDQRAAVASALPALSGWRRETRASSDAWRYRVVWRKLRDTHAAVSGDWLFVLPETLADPSAATAVAGAFATSGARPLVVRVPEDADRITVAKLVEAKLAEEGATPVGALSLLAFAAGAPASPVAAGLPQTLALVQGLGDAGVTAPLWCATRGAVATADSEPVADPAQAQFWGFGRTVAMEHPNRWGGLVDLPETLTSEDGERLCAVLATGGEDEIAVRPAGVFARRLVRDHRVGPQWTPRGTVLVTGGTGALGGHVTRWLLDHGAEHVVLASRRGGEAPDDRVTVVACDVADRDAVAALLAEHPVSAVVHAAGVLDDGVVDTLTGDRFAAVLRAKVTGARTLDELTGDLDAFVLFSSLAGAVGAAGQANYAAANAELDALAQRRRASGRAAVSIAWGPWAGEGMAAENAERMRRAGVTPLPAAAAAAALGRITRSQVVADIDWDTYPSARPLYAELAPATPVAEAPVSLGDRLAGLSAADAGDLVLDVVREHVAAVLGHGRAADVAPDRAFSETGFTSLTAVELRNRLDRVTGLNLPATLVFDHPSPSALARHLTAELRADEPAPRGVDGLLDELSRVGAGLGEADRARVAEQLRLLTAGWAGEPAAPSLETASDEEMFDLLGKEFGIS</sequence>
<feature type="non-terminal residue" evidence="7">
    <location>
        <position position="1"/>
    </location>
</feature>
<dbReference type="InterPro" id="IPR036736">
    <property type="entry name" value="ACP-like_sf"/>
</dbReference>
<gene>
    <name evidence="7" type="ORF">H480_40925</name>
</gene>
<dbReference type="SMART" id="SM01294">
    <property type="entry name" value="PKS_PP_betabranch"/>
    <property type="match status" value="1"/>
</dbReference>
<keyword evidence="3" id="KW-0808">Transferase</keyword>
<keyword evidence="1" id="KW-0596">Phosphopantetheine</keyword>
<evidence type="ECO:0000256" key="2">
    <source>
        <dbReference type="ARBA" id="ARBA00022553"/>
    </source>
</evidence>
<dbReference type="SUPFAM" id="SSF55048">
    <property type="entry name" value="Probable ACP-binding domain of malonyl-CoA ACP transacylase"/>
    <property type="match status" value="1"/>
</dbReference>
<dbReference type="PATRIC" id="fig|1292037.4.peg.7668"/>
<dbReference type="Gene3D" id="3.30.70.3290">
    <property type="match status" value="1"/>
</dbReference>
<dbReference type="InterPro" id="IPR014043">
    <property type="entry name" value="Acyl_transferase_dom"/>
</dbReference>